<sequence>MKKLFTFFVFFALVVFKGYSQTARQVHGIVADSTGVTIPGAVVKLTSATDSLNVVTDINGVFTFASIKAKKFSLTILSIGFQGLKRNYTFDDDTKPANIGMIKLKAESKLLNVVNITDVNSVKVSVDTTEYKASAYPVRANAPVEDVLKKLPGVDVDKDGNVTAEGKSVTKVRINGKDFFGGDVKTATKNLPADVIESIQMIDDYGDQANLTGLKTGEPNKIMNIVIRKDKNYGYSLSATGGDGADALPSKPGISNDNRYLGSINSFKFNGDQQIALLGTINNTNVNTFSFGGGGGGGGGGRAARLGGGGTTPSNGITDAKSIGLNFRDQWGPNLSVYGSYSFADNSVYTLNTSIQKNSNGSFVNNSNSVNTDGTLNHRVTWNMEWKPDTVNYLKFTPTFSYSSTTADDFSQNSILNSNVQTLLYNSKTLGNSNSPNYGGTLLYNHHFHSGRNFSLNLTASTGPTNQFSNPITTYIVGRPPVDSLAVPANQLINTHTATNTEGITASYLEPLSKVSFLEANYTFNRNATNTSRLNDTVTVSGQQNYYDLLSNNYNSTFTTHRFGLNYRLIEAKYNLTLGAGAQPGVLDGNSPATSTYPSVVTHVNTFNFIPTARFVYNFSRSQALSFNYNGASNQPSYSQLNPRPDKSDPTYIVTGNPNLEPEFNNNFSIRYNKFSFGTGDILFTNLSFTQTNNKIVTNVINNNNGTQSVDYRNADGYYTANGFFTFAKPWSQRKYTLILNGNINYTNNIGFSNNIKNIAKQLTYTPGARFRLDITDVVDAQASVNYAVTTTNNTTSSLDNHTYQTTTLGLSGKNYFWKDWTLNYDYSKAINEGYSGAVTNPNILNAYLERRFLKNNMATIRASVFDIFNQNTGYTNTTTGNYITESTVNRLGRYFLMTLTIRLQQFAGKTPDDFPGGKRRGFGGGGPGGGGPGGGGGGFGGPPQ</sequence>
<dbReference type="STRING" id="714943.Mucpa_2733"/>
<feature type="region of interest" description="Disordered" evidence="1">
    <location>
        <begin position="911"/>
        <end position="945"/>
    </location>
</feature>
<proteinExistence type="predicted"/>
<feature type="compositionally biased region" description="Gly residues" evidence="1">
    <location>
        <begin position="923"/>
        <end position="945"/>
    </location>
</feature>
<dbReference type="InterPro" id="IPR041700">
    <property type="entry name" value="OMP_b-brl_3"/>
</dbReference>
<feature type="domain" description="Outer membrane protein beta-barrel" evidence="2">
    <location>
        <begin position="450"/>
        <end position="900"/>
    </location>
</feature>
<dbReference type="OrthoDB" id="1086219at2"/>
<protein>
    <submittedName>
        <fullName evidence="3">TonB-dependent receptor</fullName>
    </submittedName>
</protein>
<keyword evidence="3" id="KW-0675">Receptor</keyword>
<dbReference type="EMBL" id="CM001403">
    <property type="protein sequence ID" value="EHQ26845.1"/>
    <property type="molecule type" value="Genomic_DNA"/>
</dbReference>
<dbReference type="AlphaFoldDB" id="H1Y6Q3"/>
<dbReference type="SUPFAM" id="SSF56935">
    <property type="entry name" value="Porins"/>
    <property type="match status" value="1"/>
</dbReference>
<dbReference type="HOGENOM" id="CLU_012729_0_1_10"/>
<evidence type="ECO:0000256" key="1">
    <source>
        <dbReference type="SAM" id="MobiDB-lite"/>
    </source>
</evidence>
<dbReference type="eggNOG" id="COG1629">
    <property type="taxonomic scope" value="Bacteria"/>
</dbReference>
<evidence type="ECO:0000313" key="4">
    <source>
        <dbReference type="Proteomes" id="UP000002774"/>
    </source>
</evidence>
<dbReference type="InterPro" id="IPR008969">
    <property type="entry name" value="CarboxyPept-like_regulatory"/>
</dbReference>
<dbReference type="Pfam" id="PF13620">
    <property type="entry name" value="CarboxypepD_reg"/>
    <property type="match status" value="1"/>
</dbReference>
<keyword evidence="4" id="KW-1185">Reference proteome</keyword>
<dbReference type="SUPFAM" id="SSF49464">
    <property type="entry name" value="Carboxypeptidase regulatory domain-like"/>
    <property type="match status" value="1"/>
</dbReference>
<accession>H1Y6Q3</accession>
<evidence type="ECO:0000313" key="3">
    <source>
        <dbReference type="EMBL" id="EHQ26845.1"/>
    </source>
</evidence>
<gene>
    <name evidence="3" type="ORF">Mucpa_2733</name>
</gene>
<organism evidence="3 4">
    <name type="scientific">Mucilaginibacter paludis DSM 18603</name>
    <dbReference type="NCBI Taxonomy" id="714943"/>
    <lineage>
        <taxon>Bacteria</taxon>
        <taxon>Pseudomonadati</taxon>
        <taxon>Bacteroidota</taxon>
        <taxon>Sphingobacteriia</taxon>
        <taxon>Sphingobacteriales</taxon>
        <taxon>Sphingobacteriaceae</taxon>
        <taxon>Mucilaginibacter</taxon>
    </lineage>
</organism>
<name>H1Y6Q3_9SPHI</name>
<dbReference type="RefSeq" id="WP_008507053.1">
    <property type="nucleotide sequence ID" value="NZ_CM001403.1"/>
</dbReference>
<reference evidence="3" key="1">
    <citation type="submission" date="2011-09" db="EMBL/GenBank/DDBJ databases">
        <title>The permanent draft genome of Mucilaginibacter paludis DSM 18603.</title>
        <authorList>
            <consortium name="US DOE Joint Genome Institute (JGI-PGF)"/>
            <person name="Lucas S."/>
            <person name="Han J."/>
            <person name="Lapidus A."/>
            <person name="Bruce D."/>
            <person name="Goodwin L."/>
            <person name="Pitluck S."/>
            <person name="Peters L."/>
            <person name="Kyrpides N."/>
            <person name="Mavromatis K."/>
            <person name="Ivanova N."/>
            <person name="Mikhailova N."/>
            <person name="Held B."/>
            <person name="Detter J.C."/>
            <person name="Tapia R."/>
            <person name="Han C."/>
            <person name="Land M."/>
            <person name="Hauser L."/>
            <person name="Markowitz V."/>
            <person name="Cheng J.-F."/>
            <person name="Hugenholtz P."/>
            <person name="Woyke T."/>
            <person name="Wu D."/>
            <person name="Tindall B."/>
            <person name="Brambilla E."/>
            <person name="Klenk H.-P."/>
            <person name="Eisen J.A."/>
        </authorList>
    </citation>
    <scope>NUCLEOTIDE SEQUENCE [LARGE SCALE GENOMIC DNA]</scope>
    <source>
        <strain evidence="3">DSM 18603</strain>
    </source>
</reference>
<dbReference type="Gene3D" id="2.60.40.1120">
    <property type="entry name" value="Carboxypeptidase-like, regulatory domain"/>
    <property type="match status" value="1"/>
</dbReference>
<dbReference type="Proteomes" id="UP000002774">
    <property type="component" value="Chromosome"/>
</dbReference>
<dbReference type="Pfam" id="PF14905">
    <property type="entry name" value="OMP_b-brl_3"/>
    <property type="match status" value="1"/>
</dbReference>
<evidence type="ECO:0000259" key="2">
    <source>
        <dbReference type="Pfam" id="PF14905"/>
    </source>
</evidence>